<evidence type="ECO:0000313" key="2">
    <source>
        <dbReference type="EMBL" id="VDP49056.1"/>
    </source>
</evidence>
<gene>
    <name evidence="2" type="ORF">HPBE_LOCUS25096</name>
</gene>
<name>A0A183GQX7_HELPZ</name>
<dbReference type="OrthoDB" id="5866170at2759"/>
<evidence type="ECO:0000313" key="4">
    <source>
        <dbReference type="WBParaSite" id="HPBE_0002509701-mRNA-1"/>
    </source>
</evidence>
<sequence length="182" mass="20265">MSIKYALERNSDSSLRKEILANTYVDNLLIGARNASDAIAKQRQCKDTFAAMGMNLREFMSNYNAVMDRIPAKDRMQWTTGTTVKLLGVRVFAAAAYLVCKPPQQKPFSHLIYAKAKLAAPADGSIRSVAVKLGSQKVLNRSVNQLISLEVAAEDKDSIKKPTPRTPTRIQPPRKAKKQFIR</sequence>
<dbReference type="WBParaSite" id="HPBE_0002509701-mRNA-1">
    <property type="protein sequence ID" value="HPBE_0002509701-mRNA-1"/>
    <property type="gene ID" value="HPBE_0002509701"/>
</dbReference>
<proteinExistence type="predicted"/>
<reference evidence="4" key="2">
    <citation type="submission" date="2019-09" db="UniProtKB">
        <authorList>
            <consortium name="WormBaseParasite"/>
        </authorList>
    </citation>
    <scope>IDENTIFICATION</scope>
</reference>
<reference evidence="2 3" key="1">
    <citation type="submission" date="2018-11" db="EMBL/GenBank/DDBJ databases">
        <authorList>
            <consortium name="Pathogen Informatics"/>
        </authorList>
    </citation>
    <scope>NUCLEOTIDE SEQUENCE [LARGE SCALE GENOMIC DNA]</scope>
</reference>
<evidence type="ECO:0000313" key="3">
    <source>
        <dbReference type="Proteomes" id="UP000050761"/>
    </source>
</evidence>
<feature type="compositionally biased region" description="Basic residues" evidence="1">
    <location>
        <begin position="172"/>
        <end position="182"/>
    </location>
</feature>
<accession>A0A183GQX7</accession>
<protein>
    <submittedName>
        <fullName evidence="2 4">Uncharacterized protein</fullName>
    </submittedName>
</protein>
<dbReference type="EMBL" id="UZAH01037339">
    <property type="protein sequence ID" value="VDP49056.1"/>
    <property type="molecule type" value="Genomic_DNA"/>
</dbReference>
<accession>A0A3P8I0F0</accession>
<keyword evidence="3" id="KW-1185">Reference proteome</keyword>
<organism evidence="3 4">
    <name type="scientific">Heligmosomoides polygyrus</name>
    <name type="common">Parasitic roundworm</name>
    <dbReference type="NCBI Taxonomy" id="6339"/>
    <lineage>
        <taxon>Eukaryota</taxon>
        <taxon>Metazoa</taxon>
        <taxon>Ecdysozoa</taxon>
        <taxon>Nematoda</taxon>
        <taxon>Chromadorea</taxon>
        <taxon>Rhabditida</taxon>
        <taxon>Rhabditina</taxon>
        <taxon>Rhabditomorpha</taxon>
        <taxon>Strongyloidea</taxon>
        <taxon>Heligmosomidae</taxon>
        <taxon>Heligmosomoides</taxon>
    </lineage>
</organism>
<dbReference type="AlphaFoldDB" id="A0A183GQX7"/>
<feature type="region of interest" description="Disordered" evidence="1">
    <location>
        <begin position="157"/>
        <end position="182"/>
    </location>
</feature>
<evidence type="ECO:0000256" key="1">
    <source>
        <dbReference type="SAM" id="MobiDB-lite"/>
    </source>
</evidence>
<dbReference type="Proteomes" id="UP000050761">
    <property type="component" value="Unassembled WGS sequence"/>
</dbReference>